<sequence>MGHDPNPERPEALQAWEHAFGTPPPPFLSVSFLQKASAYSAQCKAHGGLPTATRRALQQIATGEKAEVAIAPTLNTGAYLVREWNGRTYQVHVVEGGSEMDGKTWRSLSAIAKHITGATWSGPRFFGLNAKSGGQRA</sequence>
<dbReference type="Pfam" id="PF11149">
    <property type="entry name" value="DUF2924"/>
    <property type="match status" value="1"/>
</dbReference>
<dbReference type="OrthoDB" id="284135at2"/>
<proteinExistence type="predicted"/>
<reference evidence="1 2" key="1">
    <citation type="submission" date="2016-10" db="EMBL/GenBank/DDBJ databases">
        <title>Genome sequence of Planktotalea frisia SH6-1.</title>
        <authorList>
            <person name="Poehlein A."/>
            <person name="Bakenhus I."/>
            <person name="Voget S."/>
            <person name="Brinkhoff T."/>
            <person name="Simon M."/>
        </authorList>
    </citation>
    <scope>NUCLEOTIDE SEQUENCE [LARGE SCALE GENOMIC DNA]</scope>
    <source>
        <strain evidence="1 2">SH6-1</strain>
    </source>
</reference>
<protein>
    <recommendedName>
        <fullName evidence="3">Bacteriophage-related protein</fullName>
    </recommendedName>
</protein>
<evidence type="ECO:0000313" key="1">
    <source>
        <dbReference type="EMBL" id="OJI93205.1"/>
    </source>
</evidence>
<accession>A0A1L9NV75</accession>
<organism evidence="1 2">
    <name type="scientific">Planktotalea frisia</name>
    <dbReference type="NCBI Taxonomy" id="696762"/>
    <lineage>
        <taxon>Bacteria</taxon>
        <taxon>Pseudomonadati</taxon>
        <taxon>Pseudomonadota</taxon>
        <taxon>Alphaproteobacteria</taxon>
        <taxon>Rhodobacterales</taxon>
        <taxon>Paracoccaceae</taxon>
        <taxon>Planktotalea</taxon>
    </lineage>
</organism>
<dbReference type="Proteomes" id="UP000184514">
    <property type="component" value="Unassembled WGS sequence"/>
</dbReference>
<keyword evidence="2" id="KW-1185">Reference proteome</keyword>
<name>A0A1L9NV75_9RHOB</name>
<dbReference type="AlphaFoldDB" id="A0A1L9NV75"/>
<evidence type="ECO:0008006" key="3">
    <source>
        <dbReference type="Google" id="ProtNLM"/>
    </source>
</evidence>
<dbReference type="STRING" id="696762.PFRI_25340"/>
<dbReference type="InterPro" id="IPR021322">
    <property type="entry name" value="DUF2924"/>
</dbReference>
<gene>
    <name evidence="1" type="ORF">PFRI_25340</name>
</gene>
<comment type="caution">
    <text evidence="1">The sequence shown here is derived from an EMBL/GenBank/DDBJ whole genome shotgun (WGS) entry which is preliminary data.</text>
</comment>
<evidence type="ECO:0000313" key="2">
    <source>
        <dbReference type="Proteomes" id="UP000184514"/>
    </source>
</evidence>
<dbReference type="EMBL" id="MLCB01000151">
    <property type="protein sequence ID" value="OJI93205.1"/>
    <property type="molecule type" value="Genomic_DNA"/>
</dbReference>
<dbReference type="RefSeq" id="WP_072631074.1">
    <property type="nucleotide sequence ID" value="NZ_MLCB01000151.1"/>
</dbReference>